<name>Q9AVZ3_GUITH</name>
<proteinExistence type="predicted"/>
<dbReference type="InterPro" id="IPR015943">
    <property type="entry name" value="WD40/YVTN_repeat-like_dom_sf"/>
</dbReference>
<dbReference type="PANTHER" id="PTHR22851:SF0">
    <property type="entry name" value="DDB1- AND CUL4-ASSOCIATED FACTOR 13"/>
    <property type="match status" value="1"/>
</dbReference>
<protein>
    <submittedName>
        <fullName evidence="2">Nucleolar snRNP protein</fullName>
    </submittedName>
</protein>
<dbReference type="EMBL" id="AJ010592">
    <property type="protein sequence ID" value="CAC27078.1"/>
    <property type="molecule type" value="Genomic_DNA"/>
</dbReference>
<dbReference type="AlphaFoldDB" id="Q9AVZ3"/>
<dbReference type="PANTHER" id="PTHR22851">
    <property type="entry name" value="U3 SMALL NUCLEOLAR RNA U3 SNORNA ASSOCIATED PROTEIN"/>
    <property type="match status" value="1"/>
</dbReference>
<dbReference type="RefSeq" id="XP_001713294.1">
    <property type="nucleotide sequence ID" value="XM_001713242.1"/>
</dbReference>
<dbReference type="InterPro" id="IPR001680">
    <property type="entry name" value="WD40_rpt"/>
</dbReference>
<feature type="repeat" description="WD" evidence="1">
    <location>
        <begin position="268"/>
        <end position="300"/>
    </location>
</feature>
<dbReference type="GO" id="GO:0032040">
    <property type="term" value="C:small-subunit processome"/>
    <property type="evidence" value="ECO:0007669"/>
    <property type="project" value="TreeGrafter"/>
</dbReference>
<feature type="repeat" description="WD" evidence="1">
    <location>
        <begin position="56"/>
        <end position="88"/>
    </location>
</feature>
<keyword evidence="1" id="KW-0853">WD repeat</keyword>
<sequence>MTFSDTMMLIKCMDGHVDCISKIVCNEYNNDVFYSSSLDGKIKFWCLQNESCLKTIDAYTTSIKELLVYSNGKFLVSCSDNNELKLWENEYLSNKCLNSKKINFNVSSIDHGSISSTLAAGGKELLLVEKFSLKTLRMIKNKNSEITKLKFNPVEYNILLSAFSTKKIKLFDTRLKFYSNILNIGIKITDLCWIQNRPFEFLFSGGDCKIYLFDIRNTRTFKQYYEGHTNTVQSISYEKRSNTIASACLDNCLGLFNKNFPSKYNLLHLENMGRINSISFFNSGEYFVTGGEDSKIRIWKNPYFNSKIYKFVNNDNRKNIYNNLSVFFFFKPKNTPKYVKRKIKFNKMLLSKIKTKDKNNKYFFY</sequence>
<dbReference type="InterPro" id="IPR036322">
    <property type="entry name" value="WD40_repeat_dom_sf"/>
</dbReference>
<dbReference type="GO" id="GO:0000462">
    <property type="term" value="P:maturation of SSU-rRNA from tricistronic rRNA transcript (SSU-rRNA, 5.8S rRNA, LSU-rRNA)"/>
    <property type="evidence" value="ECO:0007669"/>
    <property type="project" value="TreeGrafter"/>
</dbReference>
<dbReference type="SMART" id="SM00320">
    <property type="entry name" value="WD40"/>
    <property type="match status" value="6"/>
</dbReference>
<evidence type="ECO:0000256" key="1">
    <source>
        <dbReference type="PROSITE-ProRule" id="PRU00221"/>
    </source>
</evidence>
<dbReference type="GeneID" id="857530"/>
<evidence type="ECO:0000313" key="2">
    <source>
        <dbReference type="EMBL" id="CAC27078.1"/>
    </source>
</evidence>
<dbReference type="PROSITE" id="PS50082">
    <property type="entry name" value="WD_REPEATS_2"/>
    <property type="match status" value="3"/>
</dbReference>
<dbReference type="SUPFAM" id="SSF50978">
    <property type="entry name" value="WD40 repeat-like"/>
    <property type="match status" value="1"/>
</dbReference>
<dbReference type="InterPro" id="IPR051733">
    <property type="entry name" value="WD_repeat_DCAF13/WDSOF1"/>
</dbReference>
<gene>
    <name evidence="2" type="primary">sof1</name>
</gene>
<accession>Q9AVZ3</accession>
<reference evidence="2 3" key="1">
    <citation type="journal article" date="2001" name="Nature">
        <title>The highly reduced genome of an enslaved algal nucleus.</title>
        <authorList>
            <person name="Douglas S."/>
            <person name="Zauner S."/>
            <person name="Fraunholz M."/>
            <person name="Beaton M."/>
            <person name="Penny S."/>
            <person name="Deng L."/>
            <person name="Wu X."/>
            <person name="Reith M."/>
            <person name="Cavalier-Smith T."/>
            <person name="Maier U."/>
        </authorList>
    </citation>
    <scope>NUCLEOTIDE SEQUENCE [LARGE SCALE GENOMIC DNA]</scope>
</reference>
<feature type="repeat" description="WD" evidence="1">
    <location>
        <begin position="13"/>
        <end position="55"/>
    </location>
</feature>
<dbReference type="Pfam" id="PF00400">
    <property type="entry name" value="WD40"/>
    <property type="match status" value="4"/>
</dbReference>
<dbReference type="Proteomes" id="UP000242167">
    <property type="component" value="Nucleomorph 2"/>
</dbReference>
<evidence type="ECO:0000313" key="3">
    <source>
        <dbReference type="Proteomes" id="UP000242167"/>
    </source>
</evidence>
<dbReference type="PROSITE" id="PS50294">
    <property type="entry name" value="WD_REPEATS_REGION"/>
    <property type="match status" value="1"/>
</dbReference>
<organism evidence="2 3">
    <name type="scientific">Guillardia theta</name>
    <name type="common">Cryptophyte</name>
    <name type="synonym">Cryptomonas phi</name>
    <dbReference type="NCBI Taxonomy" id="55529"/>
    <lineage>
        <taxon>Eukaryota</taxon>
        <taxon>Cryptophyceae</taxon>
        <taxon>Pyrenomonadales</taxon>
        <taxon>Geminigeraceae</taxon>
        <taxon>Guillardia</taxon>
    </lineage>
</organism>
<dbReference type="GO" id="GO:0000428">
    <property type="term" value="C:DNA-directed RNA polymerase complex"/>
    <property type="evidence" value="ECO:0007669"/>
    <property type="project" value="UniProtKB-KW"/>
</dbReference>
<dbReference type="Gene3D" id="2.130.10.10">
    <property type="entry name" value="YVTN repeat-like/Quinoprotein amine dehydrogenase"/>
    <property type="match status" value="2"/>
</dbReference>
<dbReference type="PIR" id="H90113">
    <property type="entry name" value="H90113"/>
</dbReference>